<reference evidence="2 3" key="1">
    <citation type="submission" date="2021-01" db="EMBL/GenBank/DDBJ databases">
        <title>Whole genome shotgun sequence of Microbispora corallina NBRC 16416.</title>
        <authorList>
            <person name="Komaki H."/>
            <person name="Tamura T."/>
        </authorList>
    </citation>
    <scope>NUCLEOTIDE SEQUENCE [LARGE SCALE GENOMIC DNA]</scope>
    <source>
        <strain evidence="2 3">NBRC 16416</strain>
    </source>
</reference>
<proteinExistence type="predicted"/>
<evidence type="ECO:0000256" key="1">
    <source>
        <dbReference type="SAM" id="MobiDB-lite"/>
    </source>
</evidence>
<dbReference type="Proteomes" id="UP000603904">
    <property type="component" value="Unassembled WGS sequence"/>
</dbReference>
<organism evidence="2 3">
    <name type="scientific">Microbispora corallina</name>
    <dbReference type="NCBI Taxonomy" id="83302"/>
    <lineage>
        <taxon>Bacteria</taxon>
        <taxon>Bacillati</taxon>
        <taxon>Actinomycetota</taxon>
        <taxon>Actinomycetes</taxon>
        <taxon>Streptosporangiales</taxon>
        <taxon>Streptosporangiaceae</taxon>
        <taxon>Microbispora</taxon>
    </lineage>
</organism>
<evidence type="ECO:0000313" key="3">
    <source>
        <dbReference type="Proteomes" id="UP000603904"/>
    </source>
</evidence>
<name>A0ABQ4GBI2_9ACTN</name>
<comment type="caution">
    <text evidence="2">The sequence shown here is derived from an EMBL/GenBank/DDBJ whole genome shotgun (WGS) entry which is preliminary data.</text>
</comment>
<feature type="compositionally biased region" description="Polar residues" evidence="1">
    <location>
        <begin position="9"/>
        <end position="18"/>
    </location>
</feature>
<feature type="compositionally biased region" description="Basic residues" evidence="1">
    <location>
        <begin position="24"/>
        <end position="35"/>
    </location>
</feature>
<evidence type="ECO:0000313" key="2">
    <source>
        <dbReference type="EMBL" id="GIH44456.1"/>
    </source>
</evidence>
<keyword evidence="3" id="KW-1185">Reference proteome</keyword>
<gene>
    <name evidence="2" type="ORF">Mco01_74560</name>
</gene>
<dbReference type="RefSeq" id="WP_204061452.1">
    <property type="nucleotide sequence ID" value="NZ_BAAAGP010000030.1"/>
</dbReference>
<accession>A0ABQ4GBI2</accession>
<dbReference type="EMBL" id="BOOC01000059">
    <property type="protein sequence ID" value="GIH44456.1"/>
    <property type="molecule type" value="Genomic_DNA"/>
</dbReference>
<sequence>MLNDYARVSNYQAQTGRTRLTDRQHRRVNKKRRHQSPAAEQARRTASEQRAEMREHRKARLAGLLSPR</sequence>
<protein>
    <submittedName>
        <fullName evidence="2">Uncharacterized protein</fullName>
    </submittedName>
</protein>
<feature type="region of interest" description="Disordered" evidence="1">
    <location>
        <begin position="1"/>
        <end position="68"/>
    </location>
</feature>
<feature type="compositionally biased region" description="Basic and acidic residues" evidence="1">
    <location>
        <begin position="41"/>
        <end position="55"/>
    </location>
</feature>